<dbReference type="InterPro" id="IPR001487">
    <property type="entry name" value="Bromodomain"/>
</dbReference>
<dbReference type="PROSITE" id="PS51525">
    <property type="entry name" value="NET"/>
    <property type="match status" value="1"/>
</dbReference>
<protein>
    <recommendedName>
        <fullName evidence="10">Bromo domain-containing protein</fullName>
    </recommendedName>
</protein>
<keyword evidence="2 4" id="KW-0103">Bromodomain</keyword>
<dbReference type="Pfam" id="PF00439">
    <property type="entry name" value="Bromodomain"/>
    <property type="match status" value="1"/>
</dbReference>
<accession>A0A8J2WSU6</accession>
<name>A0A8J2WSU6_9STRA</name>
<feature type="domain" description="NET" evidence="7">
    <location>
        <begin position="113"/>
        <end position="197"/>
    </location>
</feature>
<keyword evidence="9" id="KW-1185">Reference proteome</keyword>
<evidence type="ECO:0000256" key="3">
    <source>
        <dbReference type="ARBA" id="ARBA00023163"/>
    </source>
</evidence>
<comment type="caution">
    <text evidence="8">The sequence shown here is derived from an EMBL/GenBank/DDBJ whole genome shotgun (WGS) entry which is preliminary data.</text>
</comment>
<evidence type="ECO:0000313" key="9">
    <source>
        <dbReference type="Proteomes" id="UP000789595"/>
    </source>
</evidence>
<gene>
    <name evidence="8" type="ORF">PECAL_1P34980</name>
</gene>
<dbReference type="SUPFAM" id="SSF47370">
    <property type="entry name" value="Bromodomain"/>
    <property type="match status" value="1"/>
</dbReference>
<keyword evidence="3" id="KW-0804">Transcription</keyword>
<dbReference type="EMBL" id="CAKKNE010000001">
    <property type="protein sequence ID" value="CAH0366982.1"/>
    <property type="molecule type" value="Genomic_DNA"/>
</dbReference>
<dbReference type="Gene3D" id="1.20.920.10">
    <property type="entry name" value="Bromodomain-like"/>
    <property type="match status" value="1"/>
</dbReference>
<dbReference type="AlphaFoldDB" id="A0A8J2WSU6"/>
<dbReference type="PROSITE" id="PS50014">
    <property type="entry name" value="BROMODOMAIN_2"/>
    <property type="match status" value="1"/>
</dbReference>
<dbReference type="InterPro" id="IPR038336">
    <property type="entry name" value="NET_sf"/>
</dbReference>
<dbReference type="SMART" id="SM00297">
    <property type="entry name" value="BROMO"/>
    <property type="match status" value="1"/>
</dbReference>
<dbReference type="Gene3D" id="1.20.1270.220">
    <property type="match status" value="1"/>
</dbReference>
<dbReference type="Pfam" id="PF17035">
    <property type="entry name" value="BET"/>
    <property type="match status" value="1"/>
</dbReference>
<evidence type="ECO:0000256" key="5">
    <source>
        <dbReference type="SAM" id="MobiDB-lite"/>
    </source>
</evidence>
<keyword evidence="1" id="KW-0805">Transcription regulation</keyword>
<evidence type="ECO:0000256" key="1">
    <source>
        <dbReference type="ARBA" id="ARBA00023015"/>
    </source>
</evidence>
<evidence type="ECO:0000259" key="7">
    <source>
        <dbReference type="PROSITE" id="PS51525"/>
    </source>
</evidence>
<dbReference type="PRINTS" id="PR00503">
    <property type="entry name" value="BROMODOMAIN"/>
</dbReference>
<sequence length="213" mass="24434">MTQADGMAAMTKIINTLMQRPDSVPFREPVDWRGLGLYDYPQVIAKPMDLTTVKQTIERQGYKSVNDCADDIRLIWNNCKKYNQDGSDFYNLADGFSKRFEERFSKVKAENPALDEEELTHAPDLEEKTRFSHNIYRIKQEELGVLVEKLDAKCPDAIDKSTSDDEIEINIDQIDPRTFHDLDRYVRQCLSQSNPKKKKAAGGAEPKAKKQKA</sequence>
<feature type="domain" description="Bromo" evidence="6">
    <location>
        <begin position="18"/>
        <end position="90"/>
    </location>
</feature>
<evidence type="ECO:0000313" key="8">
    <source>
        <dbReference type="EMBL" id="CAH0366982.1"/>
    </source>
</evidence>
<dbReference type="PANTHER" id="PTHR45926">
    <property type="entry name" value="OSJNBA0053K19.4 PROTEIN"/>
    <property type="match status" value="1"/>
</dbReference>
<dbReference type="InterPro" id="IPR027353">
    <property type="entry name" value="NET_dom"/>
</dbReference>
<feature type="region of interest" description="Disordered" evidence="5">
    <location>
        <begin position="190"/>
        <end position="213"/>
    </location>
</feature>
<organism evidence="8 9">
    <name type="scientific">Pelagomonas calceolata</name>
    <dbReference type="NCBI Taxonomy" id="35677"/>
    <lineage>
        <taxon>Eukaryota</taxon>
        <taxon>Sar</taxon>
        <taxon>Stramenopiles</taxon>
        <taxon>Ochrophyta</taxon>
        <taxon>Pelagophyceae</taxon>
        <taxon>Pelagomonadales</taxon>
        <taxon>Pelagomonadaceae</taxon>
        <taxon>Pelagomonas</taxon>
    </lineage>
</organism>
<proteinExistence type="predicted"/>
<evidence type="ECO:0000256" key="4">
    <source>
        <dbReference type="PROSITE-ProRule" id="PRU00035"/>
    </source>
</evidence>
<evidence type="ECO:0000259" key="6">
    <source>
        <dbReference type="PROSITE" id="PS50014"/>
    </source>
</evidence>
<dbReference type="OrthoDB" id="21449at2759"/>
<dbReference type="InterPro" id="IPR036427">
    <property type="entry name" value="Bromodomain-like_sf"/>
</dbReference>
<evidence type="ECO:0000256" key="2">
    <source>
        <dbReference type="ARBA" id="ARBA00023117"/>
    </source>
</evidence>
<dbReference type="Proteomes" id="UP000789595">
    <property type="component" value="Unassembled WGS sequence"/>
</dbReference>
<reference evidence="8" key="1">
    <citation type="submission" date="2021-11" db="EMBL/GenBank/DDBJ databases">
        <authorList>
            <consortium name="Genoscope - CEA"/>
            <person name="William W."/>
        </authorList>
    </citation>
    <scope>NUCLEOTIDE SEQUENCE</scope>
</reference>
<evidence type="ECO:0008006" key="10">
    <source>
        <dbReference type="Google" id="ProtNLM"/>
    </source>
</evidence>